<dbReference type="PANTHER" id="PTHR12110">
    <property type="entry name" value="HYDROXYPYRUVATE ISOMERASE"/>
    <property type="match status" value="1"/>
</dbReference>
<keyword evidence="3" id="KW-0413">Isomerase</keyword>
<evidence type="ECO:0000256" key="1">
    <source>
        <dbReference type="ARBA" id="ARBA00023277"/>
    </source>
</evidence>
<organism evidence="3 6">
    <name type="scientific">Arthrobacter bambusae</name>
    <dbReference type="NCBI Taxonomy" id="1338426"/>
    <lineage>
        <taxon>Bacteria</taxon>
        <taxon>Bacillati</taxon>
        <taxon>Actinomycetota</taxon>
        <taxon>Actinomycetes</taxon>
        <taxon>Micrococcales</taxon>
        <taxon>Micrococcaceae</taxon>
        <taxon>Arthrobacter</taxon>
    </lineage>
</organism>
<evidence type="ECO:0000313" key="3">
    <source>
        <dbReference type="EMBL" id="MDP9904468.1"/>
    </source>
</evidence>
<evidence type="ECO:0000313" key="5">
    <source>
        <dbReference type="Proteomes" id="UP001230951"/>
    </source>
</evidence>
<comment type="caution">
    <text evidence="3">The sequence shown here is derived from an EMBL/GenBank/DDBJ whole genome shotgun (WGS) entry which is preliminary data.</text>
</comment>
<dbReference type="EMBL" id="JAUSRG010000002">
    <property type="protein sequence ID" value="MDP9904468.1"/>
    <property type="molecule type" value="Genomic_DNA"/>
</dbReference>
<dbReference type="AlphaFoldDB" id="A0AAW8DD89"/>
<evidence type="ECO:0000313" key="4">
    <source>
        <dbReference type="EMBL" id="MDQ0178879.1"/>
    </source>
</evidence>
<dbReference type="SUPFAM" id="SSF51658">
    <property type="entry name" value="Xylose isomerase-like"/>
    <property type="match status" value="1"/>
</dbReference>
<keyword evidence="5" id="KW-1185">Reference proteome</keyword>
<sequence length="276" mass="30110">MGERLGGGRLVGENFVKAKVAFSTLGCPEASLQEILDIAATYGVQGLELRSMAGQIVHAGLSSEERGWIRRRINEAGLHVVCVATYVRVGDPGLSDDHVLGELEAQMLLARDLGAAGVRVFPGGAGTDSDARIARRLAAAALSAPDIRIWLETHDSHPRGTDIRRVMTLLDEICPGHGVQVIWDVLHPAAAGERPATTFEAIGPWFGYAQLKDANFDGQLRLLGQGDIPLHEILILLEDRTEWLSLEWERPWHPELPELAVALAGMRQWFEKLTGP</sequence>
<accession>A0AAW8DD89</accession>
<dbReference type="Pfam" id="PF01261">
    <property type="entry name" value="AP_endonuc_2"/>
    <property type="match status" value="1"/>
</dbReference>
<reference evidence="3 5" key="1">
    <citation type="submission" date="2023-07" db="EMBL/GenBank/DDBJ databases">
        <title>Sorghum-associated microbial communities from plants grown in Nebraska, USA.</title>
        <authorList>
            <person name="Schachtman D."/>
        </authorList>
    </citation>
    <scope>NUCLEOTIDE SEQUENCE</scope>
    <source>
        <strain evidence="3">DS1006</strain>
        <strain evidence="4 5">DS1016</strain>
    </source>
</reference>
<dbReference type="InterPro" id="IPR013022">
    <property type="entry name" value="Xyl_isomerase-like_TIM-brl"/>
</dbReference>
<evidence type="ECO:0000313" key="6">
    <source>
        <dbReference type="Proteomes" id="UP001242995"/>
    </source>
</evidence>
<dbReference type="InterPro" id="IPR036237">
    <property type="entry name" value="Xyl_isomerase-like_sf"/>
</dbReference>
<evidence type="ECO:0000259" key="2">
    <source>
        <dbReference type="Pfam" id="PF01261"/>
    </source>
</evidence>
<gene>
    <name evidence="3" type="ORF">J2S90_001414</name>
    <name evidence="4" type="ORF">J2S93_000286</name>
</gene>
<dbReference type="Proteomes" id="UP001230951">
    <property type="component" value="Unassembled WGS sequence"/>
</dbReference>
<dbReference type="Gene3D" id="3.20.20.150">
    <property type="entry name" value="Divalent-metal-dependent TIM barrel enzymes"/>
    <property type="match status" value="1"/>
</dbReference>
<dbReference type="Proteomes" id="UP001242995">
    <property type="component" value="Unassembled WGS sequence"/>
</dbReference>
<feature type="domain" description="Xylose isomerase-like TIM barrel" evidence="2">
    <location>
        <begin position="36"/>
        <end position="266"/>
    </location>
</feature>
<dbReference type="GO" id="GO:0016853">
    <property type="term" value="F:isomerase activity"/>
    <property type="evidence" value="ECO:0007669"/>
    <property type="project" value="UniProtKB-KW"/>
</dbReference>
<proteinExistence type="predicted"/>
<dbReference type="RefSeq" id="WP_059388994.1">
    <property type="nucleotide sequence ID" value="NZ_JAUSRG010000002.1"/>
</dbReference>
<name>A0AAW8DD89_9MICC</name>
<dbReference type="InterPro" id="IPR050312">
    <property type="entry name" value="IolE/XylAMocC-like"/>
</dbReference>
<protein>
    <submittedName>
        <fullName evidence="3">Sugar phosphate isomerase/epimerase</fullName>
    </submittedName>
</protein>
<keyword evidence="1" id="KW-0119">Carbohydrate metabolism</keyword>
<dbReference type="EMBL" id="JAUSTF010000001">
    <property type="protein sequence ID" value="MDQ0178879.1"/>
    <property type="molecule type" value="Genomic_DNA"/>
</dbReference>